<dbReference type="Proteomes" id="UP000031521">
    <property type="component" value="Chromosome"/>
</dbReference>
<reference evidence="2 3" key="1">
    <citation type="journal article" date="2014" name="Int. J. Syst. Evol. Microbiol.">
        <title>Celeribacter indicus sp. nov., a polycyclic aromatic hydrocarbon-degrading bacterium from deep-sea sediment and reclassification of Huaishuia halophila as Celeribacter halophilus comb. nov.</title>
        <authorList>
            <person name="Lai Q."/>
            <person name="Cao J."/>
            <person name="Yuan J."/>
            <person name="Li F."/>
            <person name="Shao Z."/>
        </authorList>
    </citation>
    <scope>NUCLEOTIDE SEQUENCE [LARGE SCALE GENOMIC DNA]</scope>
    <source>
        <strain evidence="2">P73</strain>
    </source>
</reference>
<dbReference type="EMBL" id="CP004393">
    <property type="protein sequence ID" value="AJE45472.1"/>
    <property type="molecule type" value="Genomic_DNA"/>
</dbReference>
<feature type="transmembrane region" description="Helical" evidence="1">
    <location>
        <begin position="38"/>
        <end position="59"/>
    </location>
</feature>
<feature type="transmembrane region" description="Helical" evidence="1">
    <location>
        <begin position="6"/>
        <end position="26"/>
    </location>
</feature>
<keyword evidence="1" id="KW-0472">Membrane</keyword>
<dbReference type="OrthoDB" id="9995019at2"/>
<organism evidence="2 3">
    <name type="scientific">Celeribacter indicus</name>
    <dbReference type="NCBI Taxonomy" id="1208324"/>
    <lineage>
        <taxon>Bacteria</taxon>
        <taxon>Pseudomonadati</taxon>
        <taxon>Pseudomonadota</taxon>
        <taxon>Alphaproteobacteria</taxon>
        <taxon>Rhodobacterales</taxon>
        <taxon>Roseobacteraceae</taxon>
        <taxon>Celeribacter</taxon>
    </lineage>
</organism>
<accession>A0A0B5DZ13</accession>
<evidence type="ECO:0000313" key="3">
    <source>
        <dbReference type="Proteomes" id="UP000031521"/>
    </source>
</evidence>
<evidence type="ECO:0000256" key="1">
    <source>
        <dbReference type="SAM" id="Phobius"/>
    </source>
</evidence>
<evidence type="ECO:0000313" key="2">
    <source>
        <dbReference type="EMBL" id="AJE45472.1"/>
    </source>
</evidence>
<keyword evidence="1" id="KW-1133">Transmembrane helix</keyword>
<dbReference type="RefSeq" id="WP_043868537.1">
    <property type="nucleotide sequence ID" value="NZ_CP004393.1"/>
</dbReference>
<proteinExistence type="predicted"/>
<protein>
    <submittedName>
        <fullName evidence="2">Uncharacterized protein</fullName>
    </submittedName>
</protein>
<dbReference type="HOGENOM" id="CLU_2877568_0_0_5"/>
<dbReference type="AlphaFoldDB" id="A0A0B5DZ13"/>
<keyword evidence="1" id="KW-0812">Transmembrane</keyword>
<keyword evidence="3" id="KW-1185">Reference proteome</keyword>
<name>A0A0B5DZ13_9RHOB</name>
<dbReference type="KEGG" id="cid:P73_0757"/>
<sequence length="63" mass="6874">MILGLGYLSLMAAVFAGLLSWAYFFFARSATLPRLQLGALALLAALFLALSLYFGRLMLSFPI</sequence>
<gene>
    <name evidence="2" type="ORF">P73_0757</name>
</gene>
<dbReference type="STRING" id="1208324.P73_0757"/>